<organism evidence="2 3">
    <name type="scientific">Mucilaginibacter lappiensis</name>
    <dbReference type="NCBI Taxonomy" id="354630"/>
    <lineage>
        <taxon>Bacteria</taxon>
        <taxon>Pseudomonadati</taxon>
        <taxon>Bacteroidota</taxon>
        <taxon>Sphingobacteriia</taxon>
        <taxon>Sphingobacteriales</taxon>
        <taxon>Sphingobacteriaceae</taxon>
        <taxon>Mucilaginibacter</taxon>
    </lineage>
</organism>
<accession>A0A841JI50</accession>
<dbReference type="CDD" id="cd00038">
    <property type="entry name" value="CAP_ED"/>
    <property type="match status" value="1"/>
</dbReference>
<evidence type="ECO:0000313" key="3">
    <source>
        <dbReference type="Proteomes" id="UP000548326"/>
    </source>
</evidence>
<comment type="caution">
    <text evidence="2">The sequence shown here is derived from an EMBL/GenBank/DDBJ whole genome shotgun (WGS) entry which is preliminary data.</text>
</comment>
<reference evidence="2 3" key="1">
    <citation type="submission" date="2020-08" db="EMBL/GenBank/DDBJ databases">
        <title>Genomic Encyclopedia of Type Strains, Phase IV (KMG-V): Genome sequencing to study the core and pangenomes of soil and plant-associated prokaryotes.</title>
        <authorList>
            <person name="Whitman W."/>
        </authorList>
    </citation>
    <scope>NUCLEOTIDE SEQUENCE [LARGE SCALE GENOMIC DNA]</scope>
    <source>
        <strain evidence="2 3">MP601</strain>
    </source>
</reference>
<dbReference type="Gene3D" id="2.60.120.10">
    <property type="entry name" value="Jelly Rolls"/>
    <property type="match status" value="1"/>
</dbReference>
<dbReference type="RefSeq" id="WP_183589345.1">
    <property type="nucleotide sequence ID" value="NZ_JACHCA010000016.1"/>
</dbReference>
<dbReference type="InterPro" id="IPR018490">
    <property type="entry name" value="cNMP-bd_dom_sf"/>
</dbReference>
<evidence type="ECO:0000259" key="1">
    <source>
        <dbReference type="PROSITE" id="PS50042"/>
    </source>
</evidence>
<gene>
    <name evidence="2" type="ORF">HDF22_004760</name>
</gene>
<sequence length="200" mass="23498">MAADDDAFEYLKRKINNYITLNDQETLDLVNYFKIRLFEKNQFLLRENQICNFWGFIQQGLVRSYSLTNEGDEYTLGCMHEGSFISESLSFIQQVPSSVNVHALEDTVLICITYAKLQELYIKYPVFEKFARMLYEERLSRVKAGTLYRVQLSATERYIHFINTQPELIKRVPLKYIASYLNITDSTLSRIRGKIGRMKV</sequence>
<dbReference type="AlphaFoldDB" id="A0A841JI50"/>
<name>A0A841JI50_9SPHI</name>
<dbReference type="InterPro" id="IPR000595">
    <property type="entry name" value="cNMP-bd_dom"/>
</dbReference>
<feature type="domain" description="Cyclic nucleotide-binding" evidence="1">
    <location>
        <begin position="17"/>
        <end position="120"/>
    </location>
</feature>
<proteinExistence type="predicted"/>
<dbReference type="Proteomes" id="UP000548326">
    <property type="component" value="Unassembled WGS sequence"/>
</dbReference>
<protein>
    <submittedName>
        <fullName evidence="2">CRP-like cAMP-binding protein</fullName>
    </submittedName>
</protein>
<dbReference type="SUPFAM" id="SSF51206">
    <property type="entry name" value="cAMP-binding domain-like"/>
    <property type="match status" value="1"/>
</dbReference>
<dbReference type="PROSITE" id="PS50042">
    <property type="entry name" value="CNMP_BINDING_3"/>
    <property type="match status" value="1"/>
</dbReference>
<dbReference type="InterPro" id="IPR014710">
    <property type="entry name" value="RmlC-like_jellyroll"/>
</dbReference>
<dbReference type="SMART" id="SM00100">
    <property type="entry name" value="cNMP"/>
    <property type="match status" value="1"/>
</dbReference>
<dbReference type="Pfam" id="PF00027">
    <property type="entry name" value="cNMP_binding"/>
    <property type="match status" value="1"/>
</dbReference>
<dbReference type="EMBL" id="JACHCA010000016">
    <property type="protein sequence ID" value="MBB6130617.1"/>
    <property type="molecule type" value="Genomic_DNA"/>
</dbReference>
<evidence type="ECO:0000313" key="2">
    <source>
        <dbReference type="EMBL" id="MBB6130617.1"/>
    </source>
</evidence>